<dbReference type="PROSITE" id="PS51671">
    <property type="entry name" value="ACT"/>
    <property type="match status" value="1"/>
</dbReference>
<feature type="domain" description="ACT" evidence="1">
    <location>
        <begin position="96"/>
        <end position="172"/>
    </location>
</feature>
<reference evidence="2 3" key="1">
    <citation type="submission" date="2012-02" db="EMBL/GenBank/DDBJ databases">
        <title>Shotgun genome sequence of Phaeospirillum photometricum DSM 122.</title>
        <authorList>
            <person name="Duquesne K."/>
            <person name="Sturgis J."/>
        </authorList>
    </citation>
    <scope>NUCLEOTIDE SEQUENCE [LARGE SCALE GENOMIC DNA]</scope>
    <source>
        <strain evidence="3">DSM122</strain>
    </source>
</reference>
<evidence type="ECO:0000259" key="1">
    <source>
        <dbReference type="PROSITE" id="PS51671"/>
    </source>
</evidence>
<dbReference type="Gene3D" id="3.30.70.260">
    <property type="match status" value="2"/>
</dbReference>
<dbReference type="PANTHER" id="PTHR34875">
    <property type="entry name" value="UPF0237 PROTEIN MJ1558"/>
    <property type="match status" value="1"/>
</dbReference>
<evidence type="ECO:0000313" key="3">
    <source>
        <dbReference type="Proteomes" id="UP000033220"/>
    </source>
</evidence>
<name>H6SQA7_PARPM</name>
<accession>H6SQA7</accession>
<evidence type="ECO:0000313" key="2">
    <source>
        <dbReference type="EMBL" id="CCG09626.1"/>
    </source>
</evidence>
<protein>
    <submittedName>
        <fullName evidence="2">Amino acid-binding ACT</fullName>
    </submittedName>
</protein>
<dbReference type="eggNOG" id="COG2716">
    <property type="taxonomic scope" value="Bacteria"/>
</dbReference>
<proteinExistence type="predicted"/>
<dbReference type="InterPro" id="IPR050990">
    <property type="entry name" value="UPF0237/GcvR_regulator"/>
</dbReference>
<dbReference type="PANTHER" id="PTHR34875:SF6">
    <property type="entry name" value="UPF0237 PROTEIN MJ1558"/>
    <property type="match status" value="1"/>
</dbReference>
<dbReference type="OrthoDB" id="8017168at2"/>
<organism evidence="2 3">
    <name type="scientific">Pararhodospirillum photometricum DSM 122</name>
    <dbReference type="NCBI Taxonomy" id="1150469"/>
    <lineage>
        <taxon>Bacteria</taxon>
        <taxon>Pseudomonadati</taxon>
        <taxon>Pseudomonadota</taxon>
        <taxon>Alphaproteobacteria</taxon>
        <taxon>Rhodospirillales</taxon>
        <taxon>Rhodospirillaceae</taxon>
        <taxon>Pararhodospirillum</taxon>
    </lineage>
</organism>
<dbReference type="Pfam" id="PF13740">
    <property type="entry name" value="ACT_6"/>
    <property type="match status" value="1"/>
</dbReference>
<dbReference type="InterPro" id="IPR002912">
    <property type="entry name" value="ACT_dom"/>
</dbReference>
<dbReference type="AlphaFoldDB" id="H6SQA7"/>
<dbReference type="RefSeq" id="WP_014416254.1">
    <property type="nucleotide sequence ID" value="NC_017059.1"/>
</dbReference>
<keyword evidence="3" id="KW-1185">Reference proteome</keyword>
<dbReference type="CDD" id="cd02116">
    <property type="entry name" value="ACT"/>
    <property type="match status" value="2"/>
</dbReference>
<dbReference type="STRING" id="1150469.RSPPHO_03000"/>
<dbReference type="PATRIC" id="fig|1150469.3.peg.3382"/>
<dbReference type="EMBL" id="HE663493">
    <property type="protein sequence ID" value="CCG09626.1"/>
    <property type="molecule type" value="Genomic_DNA"/>
</dbReference>
<gene>
    <name evidence="2" type="ORF">RSPPHO_03000</name>
</gene>
<dbReference type="KEGG" id="rpm:RSPPHO_03000"/>
<dbReference type="HOGENOM" id="CLU_1538889_0_0_5"/>
<dbReference type="SUPFAM" id="SSF55021">
    <property type="entry name" value="ACT-like"/>
    <property type="match status" value="2"/>
</dbReference>
<dbReference type="InterPro" id="IPR045865">
    <property type="entry name" value="ACT-like_dom_sf"/>
</dbReference>
<dbReference type="Proteomes" id="UP000033220">
    <property type="component" value="Chromosome DSM 122"/>
</dbReference>
<sequence length="174" mass="18578">MTHTLRIAVSGPDRTGLVAALTGRLFDLGAELADTSFATLGQAAEFTLVCDLPDAISADDVRQDLAGLPALAGYSLWVGPFDLPEEAGVGSTITHRLLLAGGNRPGLVARLAEVFGEFGAGIVRLDSNRLSDGKTQRYLIRFEINLPDDREMACLATIKNTAEDLGLTFSFERL</sequence>